<dbReference type="Pfam" id="PF07690">
    <property type="entry name" value="MFS_1"/>
    <property type="match status" value="1"/>
</dbReference>
<feature type="transmembrane region" description="Helical" evidence="6">
    <location>
        <begin position="256"/>
        <end position="276"/>
    </location>
</feature>
<feature type="transmembrane region" description="Helical" evidence="6">
    <location>
        <begin position="154"/>
        <end position="175"/>
    </location>
</feature>
<keyword evidence="4 6" id="KW-0472">Membrane</keyword>
<name>A0ABP3JKB4_9ACTN</name>
<feature type="transmembrane region" description="Helical" evidence="6">
    <location>
        <begin position="374"/>
        <end position="394"/>
    </location>
</feature>
<evidence type="ECO:0000313" key="9">
    <source>
        <dbReference type="Proteomes" id="UP001500909"/>
    </source>
</evidence>
<dbReference type="PANTHER" id="PTHR23508:SF3">
    <property type="entry name" value="SIALIC ACID TRANSPORTER NANT"/>
    <property type="match status" value="1"/>
</dbReference>
<dbReference type="Proteomes" id="UP001500909">
    <property type="component" value="Unassembled WGS sequence"/>
</dbReference>
<feature type="transmembrane region" description="Helical" evidence="6">
    <location>
        <begin position="181"/>
        <end position="198"/>
    </location>
</feature>
<gene>
    <name evidence="8" type="ORF">GCM10010361_20720</name>
</gene>
<keyword evidence="9" id="KW-1185">Reference proteome</keyword>
<dbReference type="EMBL" id="BAAABY010000014">
    <property type="protein sequence ID" value="GAA0456543.1"/>
    <property type="molecule type" value="Genomic_DNA"/>
</dbReference>
<evidence type="ECO:0000313" key="8">
    <source>
        <dbReference type="EMBL" id="GAA0456543.1"/>
    </source>
</evidence>
<comment type="caution">
    <text evidence="8">The sequence shown here is derived from an EMBL/GenBank/DDBJ whole genome shotgun (WGS) entry which is preliminary data.</text>
</comment>
<dbReference type="PROSITE" id="PS50850">
    <property type="entry name" value="MFS"/>
    <property type="match status" value="1"/>
</dbReference>
<evidence type="ECO:0000256" key="2">
    <source>
        <dbReference type="ARBA" id="ARBA00022692"/>
    </source>
</evidence>
<feature type="transmembrane region" description="Helical" evidence="6">
    <location>
        <begin position="439"/>
        <end position="459"/>
    </location>
</feature>
<dbReference type="InterPro" id="IPR036259">
    <property type="entry name" value="MFS_trans_sf"/>
</dbReference>
<feature type="transmembrane region" description="Helical" evidence="6">
    <location>
        <begin position="94"/>
        <end position="114"/>
    </location>
</feature>
<comment type="subcellular location">
    <subcellularLocation>
        <location evidence="1">Cell membrane</location>
        <topology evidence="1">Multi-pass membrane protein</topology>
    </subcellularLocation>
</comment>
<protein>
    <submittedName>
        <fullName evidence="8">MFS transporter</fullName>
    </submittedName>
</protein>
<feature type="transmembrane region" description="Helical" evidence="6">
    <location>
        <begin position="63"/>
        <end position="87"/>
    </location>
</feature>
<feature type="transmembrane region" description="Helical" evidence="6">
    <location>
        <begin position="29"/>
        <end position="51"/>
    </location>
</feature>
<dbReference type="InterPro" id="IPR020846">
    <property type="entry name" value="MFS_dom"/>
</dbReference>
<keyword evidence="2 6" id="KW-0812">Transmembrane</keyword>
<dbReference type="SUPFAM" id="SSF103473">
    <property type="entry name" value="MFS general substrate transporter"/>
    <property type="match status" value="1"/>
</dbReference>
<feature type="transmembrane region" description="Helical" evidence="6">
    <location>
        <begin position="232"/>
        <end position="250"/>
    </location>
</feature>
<evidence type="ECO:0000256" key="4">
    <source>
        <dbReference type="ARBA" id="ARBA00023136"/>
    </source>
</evidence>
<feature type="domain" description="Major facilitator superfamily (MFS) profile" evidence="7">
    <location>
        <begin position="29"/>
        <end position="466"/>
    </location>
</feature>
<feature type="region of interest" description="Disordered" evidence="5">
    <location>
        <begin position="480"/>
        <end position="510"/>
    </location>
</feature>
<evidence type="ECO:0000256" key="3">
    <source>
        <dbReference type="ARBA" id="ARBA00022989"/>
    </source>
</evidence>
<feature type="transmembrane region" description="Helical" evidence="6">
    <location>
        <begin position="321"/>
        <end position="339"/>
    </location>
</feature>
<accession>A0ABP3JKB4</accession>
<dbReference type="InterPro" id="IPR011701">
    <property type="entry name" value="MFS"/>
</dbReference>
<evidence type="ECO:0000259" key="7">
    <source>
        <dbReference type="PROSITE" id="PS50850"/>
    </source>
</evidence>
<dbReference type="CDD" id="cd17316">
    <property type="entry name" value="MFS_SV2_like"/>
    <property type="match status" value="1"/>
</dbReference>
<evidence type="ECO:0000256" key="1">
    <source>
        <dbReference type="ARBA" id="ARBA00004651"/>
    </source>
</evidence>
<feature type="transmembrane region" description="Helical" evidence="6">
    <location>
        <begin position="351"/>
        <end position="368"/>
    </location>
</feature>
<feature type="transmembrane region" description="Helical" evidence="6">
    <location>
        <begin position="283"/>
        <end position="301"/>
    </location>
</feature>
<dbReference type="NCBIfam" id="NF003024">
    <property type="entry name" value="PRK03893.1"/>
    <property type="match status" value="1"/>
</dbReference>
<keyword evidence="3 6" id="KW-1133">Transmembrane helix</keyword>
<feature type="compositionally biased region" description="Low complexity" evidence="5">
    <location>
        <begin position="480"/>
        <end position="497"/>
    </location>
</feature>
<evidence type="ECO:0000256" key="5">
    <source>
        <dbReference type="SAM" id="MobiDB-lite"/>
    </source>
</evidence>
<feature type="transmembrane region" description="Helical" evidence="6">
    <location>
        <begin position="120"/>
        <end position="142"/>
    </location>
</feature>
<organism evidence="8 9">
    <name type="scientific">Streptomyces olivaceiscleroticus</name>
    <dbReference type="NCBI Taxonomy" id="68245"/>
    <lineage>
        <taxon>Bacteria</taxon>
        <taxon>Bacillati</taxon>
        <taxon>Actinomycetota</taxon>
        <taxon>Actinomycetes</taxon>
        <taxon>Kitasatosporales</taxon>
        <taxon>Streptomycetaceae</taxon>
        <taxon>Streptomyces</taxon>
    </lineage>
</organism>
<reference evidence="9" key="1">
    <citation type="journal article" date="2019" name="Int. J. Syst. Evol. Microbiol.">
        <title>The Global Catalogue of Microorganisms (GCM) 10K type strain sequencing project: providing services to taxonomists for standard genome sequencing and annotation.</title>
        <authorList>
            <consortium name="The Broad Institute Genomics Platform"/>
            <consortium name="The Broad Institute Genome Sequencing Center for Infectious Disease"/>
            <person name="Wu L."/>
            <person name="Ma J."/>
        </authorList>
    </citation>
    <scope>NUCLEOTIDE SEQUENCE [LARGE SCALE GENOMIC DNA]</scope>
    <source>
        <strain evidence="9">JCM 4805</strain>
    </source>
</reference>
<evidence type="ECO:0000256" key="6">
    <source>
        <dbReference type="SAM" id="Phobius"/>
    </source>
</evidence>
<feature type="transmembrane region" description="Helical" evidence="6">
    <location>
        <begin position="415"/>
        <end position="433"/>
    </location>
</feature>
<dbReference type="PANTHER" id="PTHR23508">
    <property type="entry name" value="CARBOXYLIC ACID TRANSPORTER PROTEIN HOMOLOG"/>
    <property type="match status" value="1"/>
</dbReference>
<sequence>MTGAARPARRPAGSPLPWYREVTPARWKAFFAAWIGYVLDGFDFVLITLVLTEISAEFDLSTLQGASLVSGAFITRWLGGAVLGALGDRFGRKASMVASILLYSLGTFACGFAWDYTSLFVARLLIGMGMAGEYSASATYVLESWPSRVRGRASGFLISGFSVGSVLAAECYKWVVPALGWRWMFYIGLAPILIALWVRRALPEADEWTATVAERETKPNPFRPLFATPVRATVNTVLTVVATLALFGVFTPVGAGAIPVLAVLATLALCGLAVQLGGRRGWLLYLSLIVTVFVAFLYTWPIQALLPTYLKTELHYAPGEVTNVLFFAGFGTMAGCWLAGFVGDWIGAQKAYAVTLLASLVFVFPVFAARDSLLLLGVLLFVLQALSFGISGLLPRYIGGHFPTETRAASLGFTYNVGALGGAVAPVLGASLAEGRSLGSALALLTFAGTVLVVLLVGFDVPARLNRLLVPDAPRDHLAAAESAVGSGAEPGTEPGAEGTGPGGRVRHQA</sequence>
<dbReference type="Gene3D" id="1.20.1250.20">
    <property type="entry name" value="MFS general substrate transporter like domains"/>
    <property type="match status" value="2"/>
</dbReference>
<proteinExistence type="predicted"/>